<dbReference type="Gene3D" id="2.40.30.90">
    <property type="entry name" value="Bacterial fluorinating enzyme like"/>
    <property type="match status" value="2"/>
</dbReference>
<dbReference type="PANTHER" id="PTHR34700:SF4">
    <property type="entry name" value="PHAGE-LIKE ELEMENT PBSX PROTEIN XKDP"/>
    <property type="match status" value="1"/>
</dbReference>
<dbReference type="SUPFAM" id="SSF54106">
    <property type="entry name" value="LysM domain"/>
    <property type="match status" value="1"/>
</dbReference>
<dbReference type="CDD" id="cd00118">
    <property type="entry name" value="LysM"/>
    <property type="match status" value="1"/>
</dbReference>
<keyword evidence="4" id="KW-1185">Reference proteome</keyword>
<dbReference type="SUPFAM" id="SSF52799">
    <property type="entry name" value="(Phosphotyrosine protein) phosphatases II"/>
    <property type="match status" value="2"/>
</dbReference>
<dbReference type="Gene3D" id="3.90.190.10">
    <property type="entry name" value="Protein tyrosine phosphatase superfamily"/>
    <property type="match status" value="2"/>
</dbReference>
<evidence type="ECO:0000259" key="2">
    <source>
        <dbReference type="PROSITE" id="PS51782"/>
    </source>
</evidence>
<dbReference type="Pfam" id="PF13350">
    <property type="entry name" value="Y_phosphatase3"/>
    <property type="match status" value="2"/>
</dbReference>
<evidence type="ECO:0000313" key="4">
    <source>
        <dbReference type="Proteomes" id="UP000601171"/>
    </source>
</evidence>
<dbReference type="PROSITE" id="PS51782">
    <property type="entry name" value="LYSM"/>
    <property type="match status" value="1"/>
</dbReference>
<dbReference type="InterPro" id="IPR046470">
    <property type="entry name" value="SAM_HAT_C"/>
</dbReference>
<dbReference type="Proteomes" id="UP000601171">
    <property type="component" value="Unassembled WGS sequence"/>
</dbReference>
<gene>
    <name evidence="3" type="ORF">H8707_03285</name>
</gene>
<dbReference type="InterPro" id="IPR018392">
    <property type="entry name" value="LysM"/>
</dbReference>
<dbReference type="Pfam" id="PF01476">
    <property type="entry name" value="LysM"/>
    <property type="match status" value="1"/>
</dbReference>
<accession>A0A926IJI0</accession>
<dbReference type="InterPro" id="IPR026893">
    <property type="entry name" value="Tyr/Ser_Pase_IphP-type"/>
</dbReference>
<feature type="domain" description="LysM" evidence="2">
    <location>
        <begin position="764"/>
        <end position="813"/>
    </location>
</feature>
<keyword evidence="1" id="KW-0732">Signal</keyword>
<evidence type="ECO:0000256" key="1">
    <source>
        <dbReference type="SAM" id="SignalP"/>
    </source>
</evidence>
<dbReference type="InterPro" id="IPR052196">
    <property type="entry name" value="Bact_Kbp"/>
</dbReference>
<evidence type="ECO:0000313" key="3">
    <source>
        <dbReference type="EMBL" id="MBC8587265.1"/>
    </source>
</evidence>
<dbReference type="InterPro" id="IPR029021">
    <property type="entry name" value="Prot-tyrosine_phosphatase-like"/>
</dbReference>
<feature type="signal peptide" evidence="1">
    <location>
        <begin position="1"/>
        <end position="26"/>
    </location>
</feature>
<dbReference type="PANTHER" id="PTHR34700">
    <property type="entry name" value="POTASSIUM BINDING PROTEIN KBP"/>
    <property type="match status" value="1"/>
</dbReference>
<proteinExistence type="predicted"/>
<name>A0A926IJI0_9FIRM</name>
<sequence length="817" mass="91089">MKRSRRIISLLLMVAMLFSISFTTLAEDNYAEVVGNIAEIQKYGNITLDIKPESLYDAGYELGDMLKVTAGDSELEIPFCSSYSDVDTGSLVVRDDQDDNLLVVAINMGNFATTYNVKVGDKITFSLLEKEGYLAEYLIHQLTRTNERSDYETDSIYANFRSITTTGIEPAVIYRSSSPVNNNLNRALYADELTKAVGVNAVLNLADSKEEIEGYIASDDFNSDYYKSLYDAGKVISLNMGVDISGEDFGKKLADGLRFLSKNEGPYLIHCTEGKDRAGFVSALLESLMGAAYDEVVDDYMTTYENYYKIEKGSEQYNSIAESNIISSLTTVVAGLEKGADISDVDLAKAAEKYLEKIGMSNEEIKTLKSKLSVDSIYKSPHASAAITEIEKYGHASTDVLIEDFHNLGFKEGDMVTAIFDNGFVLEAPFLDNYYVDNGEPLVRAYPGHTNIGICINYGKLNEIAKVDAGDKVTIMLTGPEEYMLQYEVRKLERTNNREDYNSDEEFANFRNIAIGNIPKEVLYRSSSPINNELGRASYSDKLIKEAKVNTVVNLADSHENIDEYLKAEDFASPYYAELYKGNKVLPLSMGAAYKSDEFKASLIEGLSFMADNSGPYHFHCTEGKDRAGYFAALIESLMGATKDEIVEDYMQSYINYYGVEKGTDKYNLISEDVIEMLKHIADTDKLEDVNLEKAAENYLLAGGMTAEKISHLKNNLSNKVVLAEEESVEEIPEAVEETTDKEETAIENDNNIVEEPKEEPSVKTYVVIKGDCLWNIAQKELGNGSRYIEIYNLNKDKIKNPNMIQIGQELVLPPAM</sequence>
<dbReference type="EMBL" id="JACRTG010000008">
    <property type="protein sequence ID" value="MBC8587265.1"/>
    <property type="molecule type" value="Genomic_DNA"/>
</dbReference>
<dbReference type="GO" id="GO:0004721">
    <property type="term" value="F:phosphoprotein phosphatase activity"/>
    <property type="evidence" value="ECO:0007669"/>
    <property type="project" value="InterPro"/>
</dbReference>
<organism evidence="3 4">
    <name type="scientific">Paratissierella segnis</name>
    <dbReference type="NCBI Taxonomy" id="2763679"/>
    <lineage>
        <taxon>Bacteria</taxon>
        <taxon>Bacillati</taxon>
        <taxon>Bacillota</taxon>
        <taxon>Tissierellia</taxon>
        <taxon>Tissierellales</taxon>
        <taxon>Tissierellaceae</taxon>
        <taxon>Paratissierella</taxon>
    </lineage>
</organism>
<feature type="chain" id="PRO_5037411495" evidence="1">
    <location>
        <begin position="27"/>
        <end position="817"/>
    </location>
</feature>
<dbReference type="AlphaFoldDB" id="A0A926IJI0"/>
<dbReference type="InterPro" id="IPR023227">
    <property type="entry name" value="SAM_OH_AdoTrfase_C_sf"/>
</dbReference>
<dbReference type="SUPFAM" id="SSF101852">
    <property type="entry name" value="Bacterial fluorinating enzyme, C-terminal domain"/>
    <property type="match status" value="2"/>
</dbReference>
<dbReference type="InterPro" id="IPR036779">
    <property type="entry name" value="LysM_dom_sf"/>
</dbReference>
<reference evidence="3" key="1">
    <citation type="submission" date="2020-08" db="EMBL/GenBank/DDBJ databases">
        <title>Genome public.</title>
        <authorList>
            <person name="Liu C."/>
            <person name="Sun Q."/>
        </authorList>
    </citation>
    <scope>NUCLEOTIDE SEQUENCE</scope>
    <source>
        <strain evidence="3">BX21</strain>
    </source>
</reference>
<comment type="caution">
    <text evidence="3">The sequence shown here is derived from an EMBL/GenBank/DDBJ whole genome shotgun (WGS) entry which is preliminary data.</text>
</comment>
<dbReference type="RefSeq" id="WP_262428736.1">
    <property type="nucleotide sequence ID" value="NZ_JACRTG010000008.1"/>
</dbReference>
<dbReference type="SMART" id="SM00257">
    <property type="entry name" value="LysM"/>
    <property type="match status" value="1"/>
</dbReference>
<protein>
    <submittedName>
        <fullName evidence="3">SAM-dependent chlorinase/fluorinase</fullName>
    </submittedName>
</protein>
<dbReference type="Gene3D" id="3.10.350.10">
    <property type="entry name" value="LysM domain"/>
    <property type="match status" value="1"/>
</dbReference>
<dbReference type="Pfam" id="PF20257">
    <property type="entry name" value="SAM_HAT_C"/>
    <property type="match status" value="1"/>
</dbReference>